<evidence type="ECO:0000313" key="2">
    <source>
        <dbReference type="Proteomes" id="UP001059663"/>
    </source>
</evidence>
<name>A0AC61U6E0_9MICO</name>
<evidence type="ECO:0000313" key="1">
    <source>
        <dbReference type="EMBL" id="UUZ45488.1"/>
    </source>
</evidence>
<accession>A0AC61U6E0</accession>
<dbReference type="EMBL" id="CP087977">
    <property type="protein sequence ID" value="UUZ45488.1"/>
    <property type="molecule type" value="Genomic_DNA"/>
</dbReference>
<proteinExistence type="predicted"/>
<organism evidence="1 2">
    <name type="scientific">Janibacter limosus</name>
    <dbReference type="NCBI Taxonomy" id="53458"/>
    <lineage>
        <taxon>Bacteria</taxon>
        <taxon>Bacillati</taxon>
        <taxon>Actinomycetota</taxon>
        <taxon>Actinomycetes</taxon>
        <taxon>Micrococcales</taxon>
        <taxon>Intrasporangiaceae</taxon>
        <taxon>Janibacter</taxon>
    </lineage>
</organism>
<gene>
    <name evidence="1" type="ORF">LP422_05055</name>
</gene>
<protein>
    <submittedName>
        <fullName evidence="1">Non-ribosomal peptide synthetase</fullName>
    </submittedName>
</protein>
<sequence length="605" mass="65418">MLDELRTGDLGHVDEAGVVRVTGRCDRVAKVPGLRMDLGRVGAALTDAGHRTVVTADPQHLLVTLVIDPAEGSTPHLLRSVRDLAAHASGLQPGAVVVAPVDAIPLLPNGKTDRIACREHALRTLRSHPADGAAGDPLAAAVSVVASSLGRDEVDPDRSFAELGGDSYSLVQTSVRLEQVLGQLPDGWHRVPLRQLALEATPPGRHVRWLDTPLVLRAVAAIAICASHLGLVAVPGGAHTLLALAGWSMSRFTLDTTDPRARRRRGLRSIAALAIPSMAVAPVGPVTAGGYGWENVLLVNWLVGEMEWGARINLWFIEALLACSLAVLALLSVPRPGLVHVRHPRARSMALAAAALVPRWILVPDSTGATRGLPGSVLWLFALGMALGVARTRRQKLATMALTAIGMWDFFVEPSRGLTVFAAIAVLAFVPRIPLPRLLVLPLGLLAAASLHVYLVQWQVFRVVDQPVLALLASFAAGITVWWLLRGPTRALIDRLARLRPPPSRPRPETPHEPTHPAHRGPQLLGPRPRRLRWRRRSDERPRRAADLLQPARQPHQGSGPRASPRRPGSRPVSARARTRRWATRSSGRVRSPRPTSSSRRTARR</sequence>
<reference evidence="1" key="1">
    <citation type="submission" date="2021-11" db="EMBL/GenBank/DDBJ databases">
        <title>Study of the species diversity of bacterial strains isolated from a unique natural object - Shulgan-Tash cave (Bashkiria).</title>
        <authorList>
            <person name="Sazanova A.L."/>
            <person name="Chirak E.R."/>
            <person name="Safronova V.I."/>
        </authorList>
    </citation>
    <scope>NUCLEOTIDE SEQUENCE</scope>
    <source>
        <strain evidence="1">P1</strain>
    </source>
</reference>
<dbReference type="Proteomes" id="UP001059663">
    <property type="component" value="Chromosome"/>
</dbReference>